<evidence type="ECO:0000313" key="2">
    <source>
        <dbReference type="EMBL" id="AXR77725.1"/>
    </source>
</evidence>
<gene>
    <name evidence="2" type="ORF">AArc1_1391</name>
</gene>
<dbReference type="PANTHER" id="PTHR43685">
    <property type="entry name" value="GLYCOSYLTRANSFERASE"/>
    <property type="match status" value="1"/>
</dbReference>
<protein>
    <recommendedName>
        <fullName evidence="1">Glycosyltransferase 2-like domain-containing protein</fullName>
    </recommendedName>
</protein>
<feature type="domain" description="Glycosyltransferase 2-like" evidence="1">
    <location>
        <begin position="10"/>
        <end position="166"/>
    </location>
</feature>
<dbReference type="Gene3D" id="3.90.550.10">
    <property type="entry name" value="Spore Coat Polysaccharide Biosynthesis Protein SpsA, Chain A"/>
    <property type="match status" value="1"/>
</dbReference>
<dbReference type="Pfam" id="PF00535">
    <property type="entry name" value="Glycos_transf_2"/>
    <property type="match status" value="1"/>
</dbReference>
<dbReference type="EMBL" id="CP024047">
    <property type="protein sequence ID" value="AXR77725.1"/>
    <property type="molecule type" value="Genomic_DNA"/>
</dbReference>
<proteinExistence type="predicted"/>
<dbReference type="RefSeq" id="WP_117363863.1">
    <property type="nucleotide sequence ID" value="NZ_CP024047.1"/>
</dbReference>
<evidence type="ECO:0000313" key="3">
    <source>
        <dbReference type="Proteomes" id="UP000258707"/>
    </source>
</evidence>
<dbReference type="InterPro" id="IPR001173">
    <property type="entry name" value="Glyco_trans_2-like"/>
</dbReference>
<reference evidence="3" key="1">
    <citation type="submission" date="2017-10" db="EMBL/GenBank/DDBJ databases">
        <title>Phenotypic and genomic properties of facultatively anaerobic sulfur-reducing natronoarchaea from hypersaline soda lakes.</title>
        <authorList>
            <person name="Sorokin D.Y."/>
            <person name="Kublanov I.V."/>
            <person name="Roman P."/>
            <person name="Sinninghe Damste J.S."/>
            <person name="Golyshin P.N."/>
            <person name="Rojo D."/>
            <person name="Ciordia S."/>
            <person name="Mena Md.C."/>
            <person name="Ferrer M."/>
            <person name="Messina E."/>
            <person name="Smedile F."/>
            <person name="La Spada G."/>
            <person name="La Cono V."/>
            <person name="Yakimov M.M."/>
        </authorList>
    </citation>
    <scope>NUCLEOTIDE SEQUENCE [LARGE SCALE GENOMIC DNA]</scope>
    <source>
        <strain evidence="3">AArc1</strain>
    </source>
</reference>
<evidence type="ECO:0000259" key="1">
    <source>
        <dbReference type="Pfam" id="PF00535"/>
    </source>
</evidence>
<dbReference type="Proteomes" id="UP000258707">
    <property type="component" value="Chromosome"/>
</dbReference>
<sequence>MFQSNDETVSIIIPTYYRNEWLQDAIESSLRQEFTPVEIIVVDDSGEAHARSLVEEYSSVKYVPLQENVGENQAREAGLSEATGRYIQFLDDDDLLRGDKLDRQIQRFDDTTGVVYSGLKYLYSEEIIQPDPAVRGNVLKDALRFQLWPPCYTSSLLIDRSVLNEVRPLRHHGAGDTDFLIGLAKRTHFDSVAEPLVKKRVHRDNLGSSMENVQHKKTILRKYNELYDKYPGCRDRALEHTYKCEAKVRLTESFKDPLAIAASGRAAYYYLRRN</sequence>
<dbReference type="SUPFAM" id="SSF53448">
    <property type="entry name" value="Nucleotide-diphospho-sugar transferases"/>
    <property type="match status" value="1"/>
</dbReference>
<organism evidence="2 3">
    <name type="scientific">Natrarchaeobaculum sulfurireducens</name>
    <dbReference type="NCBI Taxonomy" id="2044521"/>
    <lineage>
        <taxon>Archaea</taxon>
        <taxon>Methanobacteriati</taxon>
        <taxon>Methanobacteriota</taxon>
        <taxon>Stenosarchaea group</taxon>
        <taxon>Halobacteria</taxon>
        <taxon>Halobacteriales</taxon>
        <taxon>Natrialbaceae</taxon>
        <taxon>Natrarchaeobaculum</taxon>
    </lineage>
</organism>
<dbReference type="AlphaFoldDB" id="A0A346PDY0"/>
<dbReference type="InterPro" id="IPR050834">
    <property type="entry name" value="Glycosyltransf_2"/>
</dbReference>
<dbReference type="GeneID" id="37638194"/>
<name>A0A346PDY0_9EURY</name>
<dbReference type="KEGG" id="nan:AArc1_1391"/>
<dbReference type="PANTHER" id="PTHR43685:SF2">
    <property type="entry name" value="GLYCOSYLTRANSFERASE 2-LIKE DOMAIN-CONTAINING PROTEIN"/>
    <property type="match status" value="1"/>
</dbReference>
<dbReference type="InterPro" id="IPR029044">
    <property type="entry name" value="Nucleotide-diphossugar_trans"/>
</dbReference>
<accession>A0A346PDY0</accession>
<dbReference type="CDD" id="cd00761">
    <property type="entry name" value="Glyco_tranf_GTA_type"/>
    <property type="match status" value="1"/>
</dbReference>